<keyword evidence="3" id="KW-0418">Kinase</keyword>
<dbReference type="InterPro" id="IPR018485">
    <property type="entry name" value="FGGY_C"/>
</dbReference>
<proteinExistence type="inferred from homology"/>
<dbReference type="EMBL" id="JARO02019551">
    <property type="protein sequence ID" value="KPP56677.1"/>
    <property type="molecule type" value="Genomic_DNA"/>
</dbReference>
<dbReference type="Pfam" id="PF02782">
    <property type="entry name" value="FGGY_C"/>
    <property type="match status" value="1"/>
</dbReference>
<protein>
    <recommendedName>
        <fullName evidence="4">Carbohydrate kinase FGGY C-terminal domain-containing protein</fullName>
    </recommendedName>
</protein>
<comment type="caution">
    <text evidence="5">The sequence shown here is derived from an EMBL/GenBank/DDBJ whole genome shotgun (WGS) entry which is preliminary data.</text>
</comment>
<organism evidence="5 6">
    <name type="scientific">Scleropages formosus</name>
    <name type="common">Asian bonytongue</name>
    <name type="synonym">Osteoglossum formosum</name>
    <dbReference type="NCBI Taxonomy" id="113540"/>
    <lineage>
        <taxon>Eukaryota</taxon>
        <taxon>Metazoa</taxon>
        <taxon>Chordata</taxon>
        <taxon>Craniata</taxon>
        <taxon>Vertebrata</taxon>
        <taxon>Euteleostomi</taxon>
        <taxon>Actinopterygii</taxon>
        <taxon>Neopterygii</taxon>
        <taxon>Teleostei</taxon>
        <taxon>Osteoglossocephala</taxon>
        <taxon>Osteoglossomorpha</taxon>
        <taxon>Osteoglossiformes</taxon>
        <taxon>Osteoglossidae</taxon>
        <taxon>Scleropages</taxon>
    </lineage>
</organism>
<name>A0A0P7TT38_SCLFO</name>
<dbReference type="AlphaFoldDB" id="A0A0P7TT38"/>
<reference evidence="5 6" key="1">
    <citation type="submission" date="2015-08" db="EMBL/GenBank/DDBJ databases">
        <title>The genome of the Asian arowana (Scleropages formosus).</title>
        <authorList>
            <person name="Tan M.H."/>
            <person name="Gan H.M."/>
            <person name="Croft L.J."/>
            <person name="Austin C.M."/>
        </authorList>
    </citation>
    <scope>NUCLEOTIDE SEQUENCE [LARGE SCALE GENOMIC DNA]</scope>
    <source>
        <strain evidence="5">Aro1</strain>
    </source>
</reference>
<dbReference type="InterPro" id="IPR043129">
    <property type="entry name" value="ATPase_NBD"/>
</dbReference>
<dbReference type="GO" id="GO:0016301">
    <property type="term" value="F:kinase activity"/>
    <property type="evidence" value="ECO:0007669"/>
    <property type="project" value="UniProtKB-KW"/>
</dbReference>
<dbReference type="SUPFAM" id="SSF53067">
    <property type="entry name" value="Actin-like ATPase domain"/>
    <property type="match status" value="1"/>
</dbReference>
<gene>
    <name evidence="5" type="ORF">Z043_125680</name>
</gene>
<dbReference type="GO" id="GO:0005739">
    <property type="term" value="C:mitochondrion"/>
    <property type="evidence" value="ECO:0007669"/>
    <property type="project" value="TreeGrafter"/>
</dbReference>
<dbReference type="PANTHER" id="PTHR10196:SF68">
    <property type="entry name" value="GLYCEROL KINASE 5-RELATED"/>
    <property type="match status" value="1"/>
</dbReference>
<dbReference type="STRING" id="113540.ENSSFOP00015051981"/>
<dbReference type="Gene3D" id="3.30.420.40">
    <property type="match status" value="1"/>
</dbReference>
<dbReference type="GO" id="GO:0006641">
    <property type="term" value="P:triglyceride metabolic process"/>
    <property type="evidence" value="ECO:0007669"/>
    <property type="project" value="TreeGrafter"/>
</dbReference>
<evidence type="ECO:0000259" key="4">
    <source>
        <dbReference type="Pfam" id="PF02782"/>
    </source>
</evidence>
<keyword evidence="2" id="KW-0808">Transferase</keyword>
<dbReference type="PANTHER" id="PTHR10196">
    <property type="entry name" value="SUGAR KINASE"/>
    <property type="match status" value="1"/>
</dbReference>
<evidence type="ECO:0000256" key="3">
    <source>
        <dbReference type="ARBA" id="ARBA00022777"/>
    </source>
</evidence>
<dbReference type="GO" id="GO:0006071">
    <property type="term" value="P:glycerol metabolic process"/>
    <property type="evidence" value="ECO:0007669"/>
    <property type="project" value="TreeGrafter"/>
</dbReference>
<comment type="similarity">
    <text evidence="1">Belongs to the FGGY kinase family.</text>
</comment>
<dbReference type="PROSITE" id="PS00445">
    <property type="entry name" value="FGGY_KINASES_2"/>
    <property type="match status" value="1"/>
</dbReference>
<dbReference type="GO" id="GO:0016773">
    <property type="term" value="F:phosphotransferase activity, alcohol group as acceptor"/>
    <property type="evidence" value="ECO:0007669"/>
    <property type="project" value="InterPro"/>
</dbReference>
<evidence type="ECO:0000256" key="2">
    <source>
        <dbReference type="ARBA" id="ARBA00022679"/>
    </source>
</evidence>
<evidence type="ECO:0000256" key="1">
    <source>
        <dbReference type="ARBA" id="ARBA00009156"/>
    </source>
</evidence>
<evidence type="ECO:0000313" key="6">
    <source>
        <dbReference type="Proteomes" id="UP000034805"/>
    </source>
</evidence>
<dbReference type="Proteomes" id="UP000034805">
    <property type="component" value="Unassembled WGS sequence"/>
</dbReference>
<dbReference type="InterPro" id="IPR018483">
    <property type="entry name" value="Carb_kinase_FGGY_CS"/>
</dbReference>
<dbReference type="GO" id="GO:0046167">
    <property type="term" value="P:glycerol-3-phosphate biosynthetic process"/>
    <property type="evidence" value="ECO:0007669"/>
    <property type="project" value="TreeGrafter"/>
</dbReference>
<accession>A0A0P7TT38</accession>
<evidence type="ECO:0000313" key="5">
    <source>
        <dbReference type="EMBL" id="KPP56677.1"/>
    </source>
</evidence>
<feature type="domain" description="Carbohydrate kinase FGGY C-terminal" evidence="4">
    <location>
        <begin position="19"/>
        <end position="207"/>
    </location>
</feature>
<dbReference type="FunFam" id="3.30.420.40:FF:000104">
    <property type="entry name" value="putative glycerol kinase 5"/>
    <property type="match status" value="1"/>
</dbReference>
<sequence>MADQQAAMFGECCFDTGDLKITMGTGTFMDINTGSKPHTSVAGLYPLVGWKMGPELVYLAEGNAADTGTAIKWAQELELFSDVRDTEAMASSVDNSDGVCFVPSFSGLQAPLNDPRACAAFMGLKPSTNKCHLVRSILESVAFRNKQLYDIMLRETRIPITKIRADGGVCTNNFIMQMTADLLGKKVERPSHFDMSSLGAAFMAGLAVGEGQPSSHGLDELFTGLSAPAGFWKSPEELKKLRCTDTVFIPQAELGAYRPLLRGWEQALRRSMCWYDQS</sequence>